<dbReference type="GO" id="GO:0008932">
    <property type="term" value="F:lytic endotransglycosylase activity"/>
    <property type="evidence" value="ECO:0007669"/>
    <property type="project" value="UniProtKB-UniRule"/>
</dbReference>
<comment type="function">
    <text evidence="7">Functions as a peptidoglycan terminase that cleaves nascent peptidoglycan strands endolytically to terminate their elongation.</text>
</comment>
<dbReference type="GO" id="GO:0005886">
    <property type="term" value="C:plasma membrane"/>
    <property type="evidence" value="ECO:0007669"/>
    <property type="project" value="UniProtKB-SubCell"/>
</dbReference>
<dbReference type="CDD" id="cd08010">
    <property type="entry name" value="MltG_like"/>
    <property type="match status" value="1"/>
</dbReference>
<name>A0A9D1M8E7_9BACT</name>
<accession>A0A9D1M8E7</accession>
<dbReference type="PANTHER" id="PTHR30518:SF2">
    <property type="entry name" value="ENDOLYTIC MUREIN TRANSGLYCOSYLASE"/>
    <property type="match status" value="1"/>
</dbReference>
<evidence type="ECO:0000256" key="7">
    <source>
        <dbReference type="HAMAP-Rule" id="MF_02065"/>
    </source>
</evidence>
<evidence type="ECO:0000256" key="5">
    <source>
        <dbReference type="ARBA" id="ARBA00023239"/>
    </source>
</evidence>
<keyword evidence="3 7" id="KW-1133">Transmembrane helix</keyword>
<organism evidence="8 9">
    <name type="scientific">Candidatus Gallibacteroides avistercoris</name>
    <dbReference type="NCBI Taxonomy" id="2840833"/>
    <lineage>
        <taxon>Bacteria</taxon>
        <taxon>Pseudomonadati</taxon>
        <taxon>Bacteroidota</taxon>
        <taxon>Bacteroidia</taxon>
        <taxon>Bacteroidales</taxon>
        <taxon>Bacteroidaceae</taxon>
        <taxon>Bacteroidaceae incertae sedis</taxon>
        <taxon>Candidatus Gallibacteroides</taxon>
    </lineage>
</organism>
<dbReference type="GO" id="GO:0009252">
    <property type="term" value="P:peptidoglycan biosynthetic process"/>
    <property type="evidence" value="ECO:0007669"/>
    <property type="project" value="UniProtKB-UniRule"/>
</dbReference>
<keyword evidence="4 7" id="KW-0472">Membrane</keyword>
<reference evidence="8" key="2">
    <citation type="journal article" date="2021" name="PeerJ">
        <title>Extensive microbial diversity within the chicken gut microbiome revealed by metagenomics and culture.</title>
        <authorList>
            <person name="Gilroy R."/>
            <person name="Ravi A."/>
            <person name="Getino M."/>
            <person name="Pursley I."/>
            <person name="Horton D.L."/>
            <person name="Alikhan N.F."/>
            <person name="Baker D."/>
            <person name="Gharbi K."/>
            <person name="Hall N."/>
            <person name="Watson M."/>
            <person name="Adriaenssens E.M."/>
            <person name="Foster-Nyarko E."/>
            <person name="Jarju S."/>
            <person name="Secka A."/>
            <person name="Antonio M."/>
            <person name="Oren A."/>
            <person name="Chaudhuri R.R."/>
            <person name="La Ragione R."/>
            <person name="Hildebrand F."/>
            <person name="Pallen M.J."/>
        </authorList>
    </citation>
    <scope>NUCLEOTIDE SEQUENCE</scope>
    <source>
        <strain evidence="8">CHK158-818</strain>
    </source>
</reference>
<comment type="subcellular location">
    <subcellularLocation>
        <location evidence="7">Cell membrane</location>
        <topology evidence="7">Single-pass membrane protein</topology>
    </subcellularLocation>
</comment>
<comment type="catalytic activity">
    <reaction evidence="7">
        <text>a peptidoglycan chain = a peptidoglycan chain with N-acetyl-1,6-anhydromuramyl-[peptide] at the reducing end + a peptidoglycan chain with N-acetylglucosamine at the non-reducing end.</text>
        <dbReference type="EC" id="4.2.2.29"/>
    </reaction>
</comment>
<evidence type="ECO:0000256" key="4">
    <source>
        <dbReference type="ARBA" id="ARBA00023136"/>
    </source>
</evidence>
<gene>
    <name evidence="7 8" type="primary">mltG</name>
    <name evidence="8" type="ORF">IAB03_06980</name>
</gene>
<protein>
    <recommendedName>
        <fullName evidence="7">Endolytic murein transglycosylase</fullName>
        <ecNumber evidence="7">4.2.2.29</ecNumber>
    </recommendedName>
    <alternativeName>
        <fullName evidence="7">Peptidoglycan lytic transglycosylase</fullName>
    </alternativeName>
    <alternativeName>
        <fullName evidence="7">Peptidoglycan polymerization terminase</fullName>
    </alternativeName>
</protein>
<dbReference type="PANTHER" id="PTHR30518">
    <property type="entry name" value="ENDOLYTIC MUREIN TRANSGLYCOSYLASE"/>
    <property type="match status" value="1"/>
</dbReference>
<dbReference type="NCBIfam" id="TIGR00247">
    <property type="entry name" value="endolytic transglycosylase MltG"/>
    <property type="match status" value="1"/>
</dbReference>
<comment type="caution">
    <text evidence="8">The sequence shown here is derived from an EMBL/GenBank/DDBJ whole genome shotgun (WGS) entry which is preliminary data.</text>
</comment>
<feature type="site" description="Important for catalytic activity" evidence="7">
    <location>
        <position position="225"/>
    </location>
</feature>
<dbReference type="HAMAP" id="MF_02065">
    <property type="entry name" value="MltG"/>
    <property type="match status" value="1"/>
</dbReference>
<feature type="transmembrane region" description="Helical" evidence="7">
    <location>
        <begin position="12"/>
        <end position="35"/>
    </location>
</feature>
<keyword evidence="2 7" id="KW-0812">Transmembrane</keyword>
<dbReference type="InterPro" id="IPR003770">
    <property type="entry name" value="MLTG-like"/>
</dbReference>
<dbReference type="EC" id="4.2.2.29" evidence="7"/>
<proteinExistence type="inferred from homology"/>
<evidence type="ECO:0000256" key="6">
    <source>
        <dbReference type="ARBA" id="ARBA00023316"/>
    </source>
</evidence>
<comment type="similarity">
    <text evidence="7">Belongs to the transglycosylase MltG family.</text>
</comment>
<dbReference type="Gene3D" id="3.30.160.60">
    <property type="entry name" value="Classic Zinc Finger"/>
    <property type="match status" value="1"/>
</dbReference>
<dbReference type="AlphaFoldDB" id="A0A9D1M8E7"/>
<evidence type="ECO:0000256" key="3">
    <source>
        <dbReference type="ARBA" id="ARBA00022989"/>
    </source>
</evidence>
<dbReference type="EMBL" id="DVNA01000154">
    <property type="protein sequence ID" value="HIU55529.1"/>
    <property type="molecule type" value="Genomic_DNA"/>
</dbReference>
<keyword evidence="5 7" id="KW-0456">Lyase</keyword>
<sequence>MKQIKKGKIGRWRWLVWALAGVVVFSCLSVCWVFYRYAVKPMAHTSFMVYVDKNMSESDLYVSLEQGVQAGELSRLKRLMRLKGYDPAKKPGAYRVDSTMSVYDVYKMLSAGWQTPVKFTFNNIRTVEQFAQRAAEQLMFTSQELMYVLSDTARLSAWGVTRETLPALFIPDTYEFYWTVSPERFVDRMKKEYDRFWNESRQKKAAEISLTPVEVATLASIVEEETNDPDELSIVAGLYLNRLKRGILLQADPTVRFAVGDFEMRRVLLSHLQIDSPYNTYRYAGLPPGPIRIPSKRGIDAVLNYTHHNYLYMCAKEDFSGKHNFARTLAEHNRNASRYQAALSARKIFK</sequence>
<reference evidence="8" key="1">
    <citation type="submission" date="2020-10" db="EMBL/GenBank/DDBJ databases">
        <authorList>
            <person name="Gilroy R."/>
        </authorList>
    </citation>
    <scope>NUCLEOTIDE SEQUENCE</scope>
    <source>
        <strain evidence="8">CHK158-818</strain>
    </source>
</reference>
<dbReference type="PROSITE" id="PS51257">
    <property type="entry name" value="PROKAR_LIPOPROTEIN"/>
    <property type="match status" value="1"/>
</dbReference>
<dbReference type="Pfam" id="PF02618">
    <property type="entry name" value="YceG"/>
    <property type="match status" value="1"/>
</dbReference>
<evidence type="ECO:0000256" key="1">
    <source>
        <dbReference type="ARBA" id="ARBA00022475"/>
    </source>
</evidence>
<keyword evidence="6 7" id="KW-0961">Cell wall biogenesis/degradation</keyword>
<dbReference type="Proteomes" id="UP000824112">
    <property type="component" value="Unassembled WGS sequence"/>
</dbReference>
<evidence type="ECO:0000313" key="9">
    <source>
        <dbReference type="Proteomes" id="UP000824112"/>
    </source>
</evidence>
<evidence type="ECO:0000313" key="8">
    <source>
        <dbReference type="EMBL" id="HIU55529.1"/>
    </source>
</evidence>
<evidence type="ECO:0000256" key="2">
    <source>
        <dbReference type="ARBA" id="ARBA00022692"/>
    </source>
</evidence>
<keyword evidence="1 7" id="KW-1003">Cell membrane</keyword>
<dbReference type="GO" id="GO:0071555">
    <property type="term" value="P:cell wall organization"/>
    <property type="evidence" value="ECO:0007669"/>
    <property type="project" value="UniProtKB-KW"/>
</dbReference>